<dbReference type="InterPro" id="IPR014325">
    <property type="entry name" value="RNA_pol_sigma-E_actinobac"/>
</dbReference>
<sequence length="164" mass="18898">MKADEEAECREYVSMRLEHLRRVAYLLCHDWHAADDLVSTVLLKLFVSWRRIRRVENLDAYVRGMLTNAWLDERRRPWRRERVAEVVPDLRPVAGPEPSDRERIGALLRALGPRQRAVVVLRFYCDMSVEQTAAFLGVSAGTVKSQSARGLEILRQVATNGGRR</sequence>
<dbReference type="Proteomes" id="UP001332243">
    <property type="component" value="Unassembled WGS sequence"/>
</dbReference>
<name>A0ABU7RQN0_9ACTN</name>
<evidence type="ECO:0000256" key="4">
    <source>
        <dbReference type="ARBA" id="ARBA00023125"/>
    </source>
</evidence>
<reference evidence="8 9" key="1">
    <citation type="submission" date="2024-01" db="EMBL/GenBank/DDBJ databases">
        <title>Genome insights into Plantactinospora sonchi sp. nov.</title>
        <authorList>
            <person name="Wang L."/>
        </authorList>
    </citation>
    <scope>NUCLEOTIDE SEQUENCE [LARGE SCALE GENOMIC DNA]</scope>
    <source>
        <strain evidence="8 9">NEAU-QY2</strain>
    </source>
</reference>
<dbReference type="PANTHER" id="PTHR43133:SF50">
    <property type="entry name" value="ECF RNA POLYMERASE SIGMA FACTOR SIGM"/>
    <property type="match status" value="1"/>
</dbReference>
<dbReference type="InterPro" id="IPR039425">
    <property type="entry name" value="RNA_pol_sigma-70-like"/>
</dbReference>
<keyword evidence="5" id="KW-0804">Transcription</keyword>
<keyword evidence="9" id="KW-1185">Reference proteome</keyword>
<dbReference type="Pfam" id="PF04542">
    <property type="entry name" value="Sigma70_r2"/>
    <property type="match status" value="1"/>
</dbReference>
<proteinExistence type="inferred from homology"/>
<dbReference type="InterPro" id="IPR013324">
    <property type="entry name" value="RNA_pol_sigma_r3/r4-like"/>
</dbReference>
<dbReference type="NCBIfam" id="TIGR02937">
    <property type="entry name" value="sigma70-ECF"/>
    <property type="match status" value="1"/>
</dbReference>
<dbReference type="SUPFAM" id="SSF88946">
    <property type="entry name" value="Sigma2 domain of RNA polymerase sigma factors"/>
    <property type="match status" value="1"/>
</dbReference>
<dbReference type="RefSeq" id="WP_331213916.1">
    <property type="nucleotide sequence ID" value="NZ_JAZGQK010000007.1"/>
</dbReference>
<accession>A0ABU7RQN0</accession>
<dbReference type="PANTHER" id="PTHR43133">
    <property type="entry name" value="RNA POLYMERASE ECF-TYPE SIGMA FACTO"/>
    <property type="match status" value="1"/>
</dbReference>
<dbReference type="InterPro" id="IPR036388">
    <property type="entry name" value="WH-like_DNA-bd_sf"/>
</dbReference>
<evidence type="ECO:0000313" key="8">
    <source>
        <dbReference type="EMBL" id="MEE6258790.1"/>
    </source>
</evidence>
<evidence type="ECO:0000256" key="1">
    <source>
        <dbReference type="ARBA" id="ARBA00010641"/>
    </source>
</evidence>
<evidence type="ECO:0000256" key="3">
    <source>
        <dbReference type="ARBA" id="ARBA00023082"/>
    </source>
</evidence>
<evidence type="ECO:0000313" key="9">
    <source>
        <dbReference type="Proteomes" id="UP001332243"/>
    </source>
</evidence>
<keyword evidence="4" id="KW-0238">DNA-binding</keyword>
<evidence type="ECO:0000256" key="5">
    <source>
        <dbReference type="ARBA" id="ARBA00023163"/>
    </source>
</evidence>
<protein>
    <submittedName>
        <fullName evidence="8">SigE family RNA polymerase sigma factor</fullName>
    </submittedName>
</protein>
<feature type="domain" description="RNA polymerase sigma factor 70 region 4 type 2" evidence="7">
    <location>
        <begin position="102"/>
        <end position="152"/>
    </location>
</feature>
<dbReference type="Gene3D" id="1.10.1740.10">
    <property type="match status" value="1"/>
</dbReference>
<evidence type="ECO:0000256" key="2">
    <source>
        <dbReference type="ARBA" id="ARBA00023015"/>
    </source>
</evidence>
<gene>
    <name evidence="8" type="ORF">V1633_09845</name>
</gene>
<dbReference type="EMBL" id="JAZGQK010000007">
    <property type="protein sequence ID" value="MEE6258790.1"/>
    <property type="molecule type" value="Genomic_DNA"/>
</dbReference>
<comment type="caution">
    <text evidence="8">The sequence shown here is derived from an EMBL/GenBank/DDBJ whole genome shotgun (WGS) entry which is preliminary data.</text>
</comment>
<dbReference type="SUPFAM" id="SSF88659">
    <property type="entry name" value="Sigma3 and sigma4 domains of RNA polymerase sigma factors"/>
    <property type="match status" value="1"/>
</dbReference>
<dbReference type="InterPro" id="IPR007627">
    <property type="entry name" value="RNA_pol_sigma70_r2"/>
</dbReference>
<dbReference type="Pfam" id="PF08281">
    <property type="entry name" value="Sigma70_r4_2"/>
    <property type="match status" value="1"/>
</dbReference>
<dbReference type="Gene3D" id="1.10.10.10">
    <property type="entry name" value="Winged helix-like DNA-binding domain superfamily/Winged helix DNA-binding domain"/>
    <property type="match status" value="1"/>
</dbReference>
<keyword evidence="3" id="KW-0731">Sigma factor</keyword>
<dbReference type="CDD" id="cd06171">
    <property type="entry name" value="Sigma70_r4"/>
    <property type="match status" value="1"/>
</dbReference>
<comment type="similarity">
    <text evidence="1">Belongs to the sigma-70 factor family. ECF subfamily.</text>
</comment>
<dbReference type="InterPro" id="IPR014284">
    <property type="entry name" value="RNA_pol_sigma-70_dom"/>
</dbReference>
<dbReference type="InterPro" id="IPR013249">
    <property type="entry name" value="RNA_pol_sigma70_r4_t2"/>
</dbReference>
<keyword evidence="2" id="KW-0805">Transcription regulation</keyword>
<dbReference type="InterPro" id="IPR013325">
    <property type="entry name" value="RNA_pol_sigma_r2"/>
</dbReference>
<feature type="domain" description="RNA polymerase sigma-70 region 2" evidence="6">
    <location>
        <begin position="17"/>
        <end position="79"/>
    </location>
</feature>
<dbReference type="NCBIfam" id="TIGR02983">
    <property type="entry name" value="SigE-fam_strep"/>
    <property type="match status" value="1"/>
</dbReference>
<organism evidence="8 9">
    <name type="scientific">Plantactinospora sonchi</name>
    <dbReference type="NCBI Taxonomy" id="1544735"/>
    <lineage>
        <taxon>Bacteria</taxon>
        <taxon>Bacillati</taxon>
        <taxon>Actinomycetota</taxon>
        <taxon>Actinomycetes</taxon>
        <taxon>Micromonosporales</taxon>
        <taxon>Micromonosporaceae</taxon>
        <taxon>Plantactinospora</taxon>
    </lineage>
</organism>
<evidence type="ECO:0000259" key="6">
    <source>
        <dbReference type="Pfam" id="PF04542"/>
    </source>
</evidence>
<evidence type="ECO:0000259" key="7">
    <source>
        <dbReference type="Pfam" id="PF08281"/>
    </source>
</evidence>